<organism evidence="12 13">
    <name type="scientific">Candidozyma pseudohaemuli</name>
    <dbReference type="NCBI Taxonomy" id="418784"/>
    <lineage>
        <taxon>Eukaryota</taxon>
        <taxon>Fungi</taxon>
        <taxon>Dikarya</taxon>
        <taxon>Ascomycota</taxon>
        <taxon>Saccharomycotina</taxon>
        <taxon>Pichiomycetes</taxon>
        <taxon>Metschnikowiaceae</taxon>
        <taxon>Candidozyma</taxon>
    </lineage>
</organism>
<comment type="caution">
    <text evidence="12">The sequence shown here is derived from an EMBL/GenBank/DDBJ whole genome shotgun (WGS) entry which is preliminary data.</text>
</comment>
<feature type="chain" id="PRO_5015199088" description="glucan endo-1,3-beta-D-glucosidase" evidence="9">
    <location>
        <begin position="19"/>
        <end position="442"/>
    </location>
</feature>
<protein>
    <recommendedName>
        <fullName evidence="3">glucan endo-1,3-beta-D-glucosidase</fullName>
        <ecNumber evidence="3">3.2.1.39</ecNumber>
    </recommendedName>
</protein>
<feature type="domain" description="Cell wall protein YJL171C/Tos1 N-terminal" evidence="11">
    <location>
        <begin position="34"/>
        <end position="95"/>
    </location>
</feature>
<dbReference type="VEuPathDB" id="FungiDB:C7M61_002137"/>
<evidence type="ECO:0000313" key="12">
    <source>
        <dbReference type="EMBL" id="PSK38834.1"/>
    </source>
</evidence>
<evidence type="ECO:0000256" key="9">
    <source>
        <dbReference type="SAM" id="SignalP"/>
    </source>
</evidence>
<gene>
    <name evidence="12" type="ORF">C7M61_002137</name>
</gene>
<feature type="compositionally biased region" description="Polar residues" evidence="8">
    <location>
        <begin position="158"/>
        <end position="170"/>
    </location>
</feature>
<feature type="domain" description="Cell wall protein YJL171C/Tos1 C-terminal" evidence="10">
    <location>
        <begin position="201"/>
        <end position="430"/>
    </location>
</feature>
<evidence type="ECO:0000256" key="7">
    <source>
        <dbReference type="ARBA" id="ARBA00023316"/>
    </source>
</evidence>
<dbReference type="Pfam" id="PF10290">
    <property type="entry name" value="YJL171C_Tos1_N"/>
    <property type="match status" value="1"/>
</dbReference>
<dbReference type="RefSeq" id="XP_024714020.1">
    <property type="nucleotide sequence ID" value="XM_024857521.1"/>
</dbReference>
<proteinExistence type="inferred from homology"/>
<evidence type="ECO:0000256" key="3">
    <source>
        <dbReference type="ARBA" id="ARBA00012780"/>
    </source>
</evidence>
<feature type="signal peptide" evidence="9">
    <location>
        <begin position="1"/>
        <end position="18"/>
    </location>
</feature>
<keyword evidence="4 9" id="KW-0732">Signal</keyword>
<feature type="region of interest" description="Disordered" evidence="8">
    <location>
        <begin position="143"/>
        <end position="203"/>
    </location>
</feature>
<keyword evidence="13" id="KW-1185">Reference proteome</keyword>
<dbReference type="InterPro" id="IPR018807">
    <property type="entry name" value="YJL171C/Tos1_N"/>
</dbReference>
<accession>A0A2P7YSA1</accession>
<dbReference type="OrthoDB" id="118256at2759"/>
<dbReference type="PANTHER" id="PTHR31737:SF2">
    <property type="entry name" value="PROTEIN TOS1"/>
    <property type="match status" value="1"/>
</dbReference>
<dbReference type="EC" id="3.2.1.39" evidence="3"/>
<comment type="similarity">
    <text evidence="2">Belongs to the PGA52 family.</text>
</comment>
<keyword evidence="6" id="KW-0326">Glycosidase</keyword>
<dbReference type="GO" id="GO:0042973">
    <property type="term" value="F:glucan endo-1,3-beta-D-glucosidase activity"/>
    <property type="evidence" value="ECO:0007669"/>
    <property type="project" value="UniProtKB-EC"/>
</dbReference>
<evidence type="ECO:0000259" key="11">
    <source>
        <dbReference type="Pfam" id="PF10290"/>
    </source>
</evidence>
<name>A0A2P7YSA1_9ASCO</name>
<evidence type="ECO:0000313" key="13">
    <source>
        <dbReference type="Proteomes" id="UP000241107"/>
    </source>
</evidence>
<sequence length="442" mass="46778">MKSTALLALAASLAVASAGDCSFEEGYHYCAKTNKVAFQNVGFLDSYQDVVAMDENSGKCEQKTYKFSGNLAPLNEELSFHFRGPLKLKQFGAYYQSSGSKNNKREDDEDCTTTQHVHHKHVKRATAFVTQTVFVDQFGNTVTSSATETPSTAAGESYDTTETNVASVSSDGGAKSSNGAVDASSSSSSSSSSSTASASSGDWVRSSYYKPGTAENCTFLNHHGGSGSGVWSSALGNSLSYANSDNSNAASSPQILDDITIKSNTEFVIMSGLKCGDDSENGDCGFYRKGIPAYHGFSGDTKLFVFEFLMPSDGSSGFNADMPAIWALNAKIPRTLQYGESTCSCWKTGCGELDLFEILYSGSDKLIAHIHSGQGSGGTGYGGGGSRDYFERPTEKAIKAAVIMTGKEIVIKIVDSDFDEVLTADTVDGWLEASGTVAKIAN</sequence>
<comment type="catalytic activity">
    <reaction evidence="1">
        <text>Hydrolysis of (1-&gt;3)-beta-D-glucosidic linkages in (1-&gt;3)-beta-D-glucans.</text>
        <dbReference type="EC" id="3.2.1.39"/>
    </reaction>
</comment>
<dbReference type="InterPro" id="IPR018805">
    <property type="entry name" value="YJL171C/Tos1_C"/>
</dbReference>
<dbReference type="GO" id="GO:0071555">
    <property type="term" value="P:cell wall organization"/>
    <property type="evidence" value="ECO:0007669"/>
    <property type="project" value="UniProtKB-KW"/>
</dbReference>
<evidence type="ECO:0000256" key="5">
    <source>
        <dbReference type="ARBA" id="ARBA00022801"/>
    </source>
</evidence>
<reference evidence="12 13" key="1">
    <citation type="submission" date="2018-03" db="EMBL/GenBank/DDBJ databases">
        <title>Candida pseudohaemulonii genome assembly and annotation.</title>
        <authorList>
            <person name="Munoz J.F."/>
            <person name="Gade L.G."/>
            <person name="Chow N.A."/>
            <person name="Litvintseva A.P."/>
            <person name="Loparev V.N."/>
            <person name="Cuomo C.A."/>
        </authorList>
    </citation>
    <scope>NUCLEOTIDE SEQUENCE [LARGE SCALE GENOMIC DNA]</scope>
    <source>
        <strain evidence="12 13">B12108</strain>
    </source>
</reference>
<dbReference type="EMBL" id="PYFQ01000004">
    <property type="protein sequence ID" value="PSK38834.1"/>
    <property type="molecule type" value="Genomic_DNA"/>
</dbReference>
<dbReference type="PANTHER" id="PTHR31737">
    <property type="entry name" value="PROTEIN TOS1"/>
    <property type="match status" value="1"/>
</dbReference>
<evidence type="ECO:0000259" key="10">
    <source>
        <dbReference type="Pfam" id="PF10287"/>
    </source>
</evidence>
<dbReference type="Pfam" id="PF10287">
    <property type="entry name" value="YJL171C_Tos1_C"/>
    <property type="match status" value="1"/>
</dbReference>
<evidence type="ECO:0000256" key="4">
    <source>
        <dbReference type="ARBA" id="ARBA00022729"/>
    </source>
</evidence>
<dbReference type="Proteomes" id="UP000241107">
    <property type="component" value="Unassembled WGS sequence"/>
</dbReference>
<keyword evidence="7" id="KW-0961">Cell wall biogenesis/degradation</keyword>
<feature type="compositionally biased region" description="Low complexity" evidence="8">
    <location>
        <begin position="176"/>
        <end position="200"/>
    </location>
</feature>
<dbReference type="STRING" id="418784.A0A2P7YSA1"/>
<evidence type="ECO:0000256" key="6">
    <source>
        <dbReference type="ARBA" id="ARBA00023295"/>
    </source>
</evidence>
<dbReference type="GeneID" id="36565526"/>
<dbReference type="AlphaFoldDB" id="A0A2P7YSA1"/>
<keyword evidence="5" id="KW-0378">Hydrolase</keyword>
<dbReference type="GO" id="GO:0009277">
    <property type="term" value="C:fungal-type cell wall"/>
    <property type="evidence" value="ECO:0007669"/>
    <property type="project" value="EnsemblFungi"/>
</dbReference>
<evidence type="ECO:0000256" key="1">
    <source>
        <dbReference type="ARBA" id="ARBA00000382"/>
    </source>
</evidence>
<feature type="region of interest" description="Disordered" evidence="8">
    <location>
        <begin position="97"/>
        <end position="116"/>
    </location>
</feature>
<evidence type="ECO:0000256" key="8">
    <source>
        <dbReference type="SAM" id="MobiDB-lite"/>
    </source>
</evidence>
<evidence type="ECO:0000256" key="2">
    <source>
        <dbReference type="ARBA" id="ARBA00006055"/>
    </source>
</evidence>
<feature type="compositionally biased region" description="Low complexity" evidence="8">
    <location>
        <begin position="143"/>
        <end position="154"/>
    </location>
</feature>